<dbReference type="PATRIC" id="fig|1163741.3.peg.722"/>
<dbReference type="AlphaFoldDB" id="A0A0E0WBB7"/>
<organism evidence="1 2">
    <name type="scientific">Helicobacter pylori Shi169</name>
    <dbReference type="NCBI Taxonomy" id="1163741"/>
    <lineage>
        <taxon>Bacteria</taxon>
        <taxon>Pseudomonadati</taxon>
        <taxon>Campylobacterota</taxon>
        <taxon>Epsilonproteobacteria</taxon>
        <taxon>Campylobacterales</taxon>
        <taxon>Helicobacteraceae</taxon>
        <taxon>Helicobacter</taxon>
    </lineage>
</organism>
<dbReference type="KEGG" id="hhq:HPSH169_03615"/>
<dbReference type="EMBL" id="CP003473">
    <property type="protein sequence ID" value="AFH99419.1"/>
    <property type="molecule type" value="Genomic_DNA"/>
</dbReference>
<dbReference type="HOGENOM" id="CLU_1018511_0_0_7"/>
<evidence type="ECO:0000313" key="1">
    <source>
        <dbReference type="EMBL" id="AFH99419.1"/>
    </source>
</evidence>
<dbReference type="RefSeq" id="WP_000880647.1">
    <property type="nucleotide sequence ID" value="NC_017740.1"/>
</dbReference>
<dbReference type="Proteomes" id="UP000005007">
    <property type="component" value="Chromosome"/>
</dbReference>
<name>A0A0E0WBB7_HELPX</name>
<proteinExistence type="predicted"/>
<gene>
    <name evidence="1" type="ORF">HPSH169_03615</name>
</gene>
<reference evidence="1 2" key="1">
    <citation type="submission" date="2012-04" db="EMBL/GenBank/DDBJ databases">
        <authorList>
            <person name="Kersulyte D."/>
            <person name="Cabrera L."/>
            <person name="Pacheco R."/>
            <person name="Herrera P."/>
            <person name="Rodriguez C."/>
            <person name="Gilman R.H."/>
            <person name="Berg D.E."/>
        </authorList>
    </citation>
    <scope>NUCLEOTIDE SEQUENCE [LARGE SCALE GENOMIC DNA]</scope>
    <source>
        <strain evidence="1 2">Shi169</strain>
    </source>
</reference>
<evidence type="ECO:0000313" key="2">
    <source>
        <dbReference type="Proteomes" id="UP000005007"/>
    </source>
</evidence>
<accession>A0A0E0WBB7</accession>
<protein>
    <submittedName>
        <fullName evidence="1">Uncharacterized protein</fullName>
    </submittedName>
</protein>
<sequence length="249" mass="28969">MLANDFIVKELKNKELHGLLCSKLSKRVDRFGYRAIGVGVDKETNEVIVQLNKETIVRLNSKTALANGDNFMEGIFDEFNGLKANKEPQKPNSLYYGHGSSYKIIDVLNDKDGDFINCKLFIVKELEIGKCLGFYVPPMIDNNNTTLADLLENGEPAIYYEANSANIRRFLDRGPYNIEWLMRKYLEVGFRSCKVERIRETKFVIKFRYKKWGSMIDREVKMQFPKYLKDSKREAVRITSRVFYELSIN</sequence>